<keyword evidence="7" id="KW-1185">Reference proteome</keyword>
<proteinExistence type="predicted"/>
<comment type="caution">
    <text evidence="6">The sequence shown here is derived from an EMBL/GenBank/DDBJ whole genome shotgun (WGS) entry which is preliminary data.</text>
</comment>
<reference evidence="6 7" key="1">
    <citation type="journal article" date="2018" name="Plant J.">
        <title>Genome sequences of Chlorella sorokiniana UTEX 1602 and Micractinium conductrix SAG 241.80: implications to maltose excretion by a green alga.</title>
        <authorList>
            <person name="Arriola M.B."/>
            <person name="Velmurugan N."/>
            <person name="Zhang Y."/>
            <person name="Plunkett M.H."/>
            <person name="Hondzo H."/>
            <person name="Barney B.M."/>
        </authorList>
    </citation>
    <scope>NUCLEOTIDE SEQUENCE [LARGE SCALE GENOMIC DNA]</scope>
    <source>
        <strain evidence="6 7">SAG 241.80</strain>
    </source>
</reference>
<keyword evidence="3" id="KW-0862">Zinc</keyword>
<dbReference type="EMBL" id="LHPF02000012">
    <property type="protein sequence ID" value="PSC71981.1"/>
    <property type="molecule type" value="Genomic_DNA"/>
</dbReference>
<evidence type="ECO:0000313" key="6">
    <source>
        <dbReference type="EMBL" id="PSC71981.1"/>
    </source>
</evidence>
<feature type="domain" description="SBP-type" evidence="5">
    <location>
        <begin position="24"/>
        <end position="100"/>
    </location>
</feature>
<evidence type="ECO:0000256" key="3">
    <source>
        <dbReference type="ARBA" id="ARBA00022833"/>
    </source>
</evidence>
<sequence length="542" mass="55570">MAAAAEAAQTLSVGTQPARRAPSQSACRVNGCPEPLGTGYSTKYRICRQHYNATSVELSEGTFGRFCQQCSKFHPLSEFEGEKLSCRAGLERHTQRRKERQARQRQALLQRGGAVAAVVAAGSKRGAGSDGSDTLRTLSSSPCSSSRATQSWERRARARLGSAELLPLPTPLPSAPFAQMSAAHSLSALTAFSQLPSTPLPAAAQQAWTPLASLFDLPPLPQPPLDPSLLLLSNAAAAQRCPTPPPMPLPLREGQVDAEAEEETDGASEASCKASPAAANQASAGNSAGQPCTPDRVAPTSSTSTATVSLARQSSDDRSPQHPPSATDSRQRSTPAMALAALAAAPLPDLSDLATLAVPGHDALAALPSLMAAQQQSLATAEQQQQQQQQSPAALLPLLQGAVALLQGVLQIAKPALAAQHAANHRARSSAAPHAPAAPPASPFAGLAGLASLAAPAACSTAPDLAGLASLAAPAACSTAPDLAALASLVPPSAPSASAATASLSQLRQLAAARLAEENKKQVQQSLQNEHSLMQLLAMMQR</sequence>
<dbReference type="InterPro" id="IPR004333">
    <property type="entry name" value="SBP_dom"/>
</dbReference>
<keyword evidence="2" id="KW-0863">Zinc-finger</keyword>
<dbReference type="GO" id="GO:0008270">
    <property type="term" value="F:zinc ion binding"/>
    <property type="evidence" value="ECO:0007669"/>
    <property type="project" value="UniProtKB-KW"/>
</dbReference>
<dbReference type="PANTHER" id="PTHR31251">
    <property type="entry name" value="SQUAMOSA PROMOTER-BINDING-LIKE PROTEIN 4"/>
    <property type="match status" value="1"/>
</dbReference>
<keyword evidence="1" id="KW-0479">Metal-binding</keyword>
<feature type="compositionally biased region" description="Low complexity" evidence="4">
    <location>
        <begin position="297"/>
        <end position="309"/>
    </location>
</feature>
<name>A0A2P6VD52_9CHLO</name>
<feature type="region of interest" description="Disordered" evidence="4">
    <location>
        <begin position="1"/>
        <end position="20"/>
    </location>
</feature>
<dbReference type="PROSITE" id="PS51141">
    <property type="entry name" value="ZF_SBP"/>
    <property type="match status" value="1"/>
</dbReference>
<feature type="compositionally biased region" description="Acidic residues" evidence="4">
    <location>
        <begin position="256"/>
        <end position="266"/>
    </location>
</feature>
<dbReference type="Proteomes" id="UP000239649">
    <property type="component" value="Unassembled WGS sequence"/>
</dbReference>
<dbReference type="InterPro" id="IPR044817">
    <property type="entry name" value="SBP-like"/>
</dbReference>
<gene>
    <name evidence="6" type="ORF">C2E20_4719</name>
</gene>
<accession>A0A2P6VD52</accession>
<dbReference type="Gene3D" id="4.10.1100.10">
    <property type="entry name" value="Transcription factor, SBP-box domain"/>
    <property type="match status" value="1"/>
</dbReference>
<dbReference type="GO" id="GO:0005634">
    <property type="term" value="C:nucleus"/>
    <property type="evidence" value="ECO:0007669"/>
    <property type="project" value="InterPro"/>
</dbReference>
<dbReference type="Pfam" id="PF03110">
    <property type="entry name" value="SBP"/>
    <property type="match status" value="1"/>
</dbReference>
<feature type="compositionally biased region" description="Low complexity" evidence="4">
    <location>
        <begin position="267"/>
        <end position="288"/>
    </location>
</feature>
<feature type="region of interest" description="Disordered" evidence="4">
    <location>
        <begin position="241"/>
        <end position="334"/>
    </location>
</feature>
<protein>
    <submittedName>
        <fullName evidence="6">Squamosa promoter binding</fullName>
    </submittedName>
</protein>
<evidence type="ECO:0000313" key="7">
    <source>
        <dbReference type="Proteomes" id="UP000239649"/>
    </source>
</evidence>
<evidence type="ECO:0000256" key="1">
    <source>
        <dbReference type="ARBA" id="ARBA00022723"/>
    </source>
</evidence>
<dbReference type="AlphaFoldDB" id="A0A2P6VD52"/>
<evidence type="ECO:0000256" key="2">
    <source>
        <dbReference type="ARBA" id="ARBA00022771"/>
    </source>
</evidence>
<dbReference type="InterPro" id="IPR036893">
    <property type="entry name" value="SBP_sf"/>
</dbReference>
<organism evidence="6 7">
    <name type="scientific">Micractinium conductrix</name>
    <dbReference type="NCBI Taxonomy" id="554055"/>
    <lineage>
        <taxon>Eukaryota</taxon>
        <taxon>Viridiplantae</taxon>
        <taxon>Chlorophyta</taxon>
        <taxon>core chlorophytes</taxon>
        <taxon>Trebouxiophyceae</taxon>
        <taxon>Chlorellales</taxon>
        <taxon>Chlorellaceae</taxon>
        <taxon>Chlorella clade</taxon>
        <taxon>Micractinium</taxon>
    </lineage>
</organism>
<dbReference type="SUPFAM" id="SSF103612">
    <property type="entry name" value="SBT domain"/>
    <property type="match status" value="1"/>
</dbReference>
<evidence type="ECO:0000256" key="4">
    <source>
        <dbReference type="SAM" id="MobiDB-lite"/>
    </source>
</evidence>
<dbReference type="GO" id="GO:0003677">
    <property type="term" value="F:DNA binding"/>
    <property type="evidence" value="ECO:0007669"/>
    <property type="project" value="InterPro"/>
</dbReference>
<evidence type="ECO:0000259" key="5">
    <source>
        <dbReference type="PROSITE" id="PS51141"/>
    </source>
</evidence>
<dbReference type="OrthoDB" id="515760at2759"/>
<feature type="region of interest" description="Disordered" evidence="4">
    <location>
        <begin position="123"/>
        <end position="153"/>
    </location>
</feature>
<dbReference type="PANTHER" id="PTHR31251:SF169">
    <property type="entry name" value="SQUAMOSA PROMOTER-BINDING-LIKE PROTEIN 8"/>
    <property type="match status" value="1"/>
</dbReference>